<dbReference type="Proteomes" id="UP001056336">
    <property type="component" value="Chromosome"/>
</dbReference>
<feature type="transmembrane region" description="Helical" evidence="1">
    <location>
        <begin position="133"/>
        <end position="156"/>
    </location>
</feature>
<evidence type="ECO:0000256" key="1">
    <source>
        <dbReference type="SAM" id="Phobius"/>
    </source>
</evidence>
<sequence>MAVTQAGAAPRRIVRRLGLILAVALSAAITLAIVGWVAQSVAGDRMAPWIIGRASGVTAYLLLVTLVLMGLVLSHPWRSRIQRPSNANRIRLHVALAVFTLAFIALHIVVLGMDRYAGVGWRGALLPMGASYRPVATTLGLVGLWCGLLAGVTAALATRVPRWLWWPLHKVSSISLILVWLHGVFGGGDTAALTAMYLVTAGLVLIVAVGRYAAKTPADRVAELAR</sequence>
<feature type="transmembrane region" description="Helical" evidence="1">
    <location>
        <begin position="163"/>
        <end position="185"/>
    </location>
</feature>
<keyword evidence="3" id="KW-1185">Reference proteome</keyword>
<keyword evidence="1" id="KW-0812">Transmembrane</keyword>
<feature type="transmembrane region" description="Helical" evidence="1">
    <location>
        <begin position="191"/>
        <end position="210"/>
    </location>
</feature>
<reference evidence="2" key="1">
    <citation type="journal article" date="2018" name="Int. J. Syst. Evol. Microbiol.">
        <title>Jatrophihabitans telluris sp. nov., isolated from sediment soil of lava forest wetlands and the emended description of the genus Jatrophihabitans.</title>
        <authorList>
            <person name="Lee K.C."/>
            <person name="Suh M.K."/>
            <person name="Eom M.K."/>
            <person name="Kim K.K."/>
            <person name="Kim J.S."/>
            <person name="Kim D.S."/>
            <person name="Ko S.H."/>
            <person name="Shin Y.K."/>
            <person name="Lee J.S."/>
        </authorList>
    </citation>
    <scope>NUCLEOTIDE SEQUENCE</scope>
    <source>
        <strain evidence="2">N237</strain>
    </source>
</reference>
<dbReference type="RefSeq" id="WP_249769898.1">
    <property type="nucleotide sequence ID" value="NZ_CP097332.1"/>
</dbReference>
<feature type="transmembrane region" description="Helical" evidence="1">
    <location>
        <begin position="50"/>
        <end position="73"/>
    </location>
</feature>
<dbReference type="EMBL" id="CP097332">
    <property type="protein sequence ID" value="UQX87383.1"/>
    <property type="molecule type" value="Genomic_DNA"/>
</dbReference>
<evidence type="ECO:0008006" key="4">
    <source>
        <dbReference type="Google" id="ProtNLM"/>
    </source>
</evidence>
<gene>
    <name evidence="2" type="ORF">M6D93_13875</name>
</gene>
<reference evidence="2" key="2">
    <citation type="submission" date="2022-05" db="EMBL/GenBank/DDBJ databases">
        <authorList>
            <person name="Kim J.-S."/>
            <person name="Lee K."/>
            <person name="Suh M."/>
            <person name="Eom M."/>
            <person name="Kim J.-S."/>
            <person name="Kim D.-S."/>
            <person name="Ko S.-H."/>
            <person name="Shin Y."/>
            <person name="Lee J.-S."/>
        </authorList>
    </citation>
    <scope>NUCLEOTIDE SEQUENCE</scope>
    <source>
        <strain evidence="2">N237</strain>
    </source>
</reference>
<feature type="transmembrane region" description="Helical" evidence="1">
    <location>
        <begin position="17"/>
        <end position="38"/>
    </location>
</feature>
<protein>
    <recommendedName>
        <fullName evidence="4">Ferric oxidoreductase domain-containing protein</fullName>
    </recommendedName>
</protein>
<keyword evidence="1" id="KW-1133">Transmembrane helix</keyword>
<proteinExistence type="predicted"/>
<name>A0ABY4QVC9_9ACTN</name>
<accession>A0ABY4QVC9</accession>
<keyword evidence="1" id="KW-0472">Membrane</keyword>
<evidence type="ECO:0000313" key="3">
    <source>
        <dbReference type="Proteomes" id="UP001056336"/>
    </source>
</evidence>
<organism evidence="2 3">
    <name type="scientific">Jatrophihabitans telluris</name>
    <dbReference type="NCBI Taxonomy" id="2038343"/>
    <lineage>
        <taxon>Bacteria</taxon>
        <taxon>Bacillati</taxon>
        <taxon>Actinomycetota</taxon>
        <taxon>Actinomycetes</taxon>
        <taxon>Jatrophihabitantales</taxon>
        <taxon>Jatrophihabitantaceae</taxon>
        <taxon>Jatrophihabitans</taxon>
    </lineage>
</organism>
<feature type="transmembrane region" description="Helical" evidence="1">
    <location>
        <begin position="94"/>
        <end position="113"/>
    </location>
</feature>
<evidence type="ECO:0000313" key="2">
    <source>
        <dbReference type="EMBL" id="UQX87383.1"/>
    </source>
</evidence>